<dbReference type="EMBL" id="JACHGF010000005">
    <property type="protein sequence ID" value="MBB5285330.1"/>
    <property type="molecule type" value="Genomic_DNA"/>
</dbReference>
<dbReference type="InterPro" id="IPR005645">
    <property type="entry name" value="FSH-like_dom"/>
</dbReference>
<evidence type="ECO:0000259" key="1">
    <source>
        <dbReference type="Pfam" id="PF03959"/>
    </source>
</evidence>
<feature type="domain" description="Serine hydrolase" evidence="1">
    <location>
        <begin position="30"/>
        <end position="209"/>
    </location>
</feature>
<evidence type="ECO:0000313" key="2">
    <source>
        <dbReference type="EMBL" id="MBB5285330.1"/>
    </source>
</evidence>
<dbReference type="Pfam" id="PF03959">
    <property type="entry name" value="FSH1"/>
    <property type="match status" value="1"/>
</dbReference>
<proteinExistence type="predicted"/>
<protein>
    <submittedName>
        <fullName evidence="2">Putative esterase</fullName>
    </submittedName>
</protein>
<reference evidence="2 3" key="1">
    <citation type="submission" date="2020-08" db="EMBL/GenBank/DDBJ databases">
        <title>Genomic Encyclopedia of Type Strains, Phase IV (KMG-IV): sequencing the most valuable type-strain genomes for metagenomic binning, comparative biology and taxonomic classification.</title>
        <authorList>
            <person name="Goeker M."/>
        </authorList>
    </citation>
    <scope>NUCLEOTIDE SEQUENCE [LARGE SCALE GENOMIC DNA]</scope>
    <source>
        <strain evidence="2 3">DSM 105074</strain>
    </source>
</reference>
<dbReference type="Gene3D" id="3.40.50.1820">
    <property type="entry name" value="alpha/beta hydrolase"/>
    <property type="match status" value="1"/>
</dbReference>
<dbReference type="AlphaFoldDB" id="A0A840TZK1"/>
<accession>A0A840TZK1</accession>
<evidence type="ECO:0000313" key="3">
    <source>
        <dbReference type="Proteomes" id="UP000557307"/>
    </source>
</evidence>
<sequence length="219" mass="25100">MKQHNLVVSRTARYFTLGELQASTRRVWFVLHGYGQLAEHFLRKFEVLQDEHTLIVAPEALSRFYSQSTSSRGTSERVGASWMTREERQSEIDDYVAYLDALYQAVFQGYDDDQVEVTILGFSQGTATACRWLDRGRPHCQRLILWAGYFAHGLTNLINPDQLPAQSTYYVYGTRDEYLAKLDAPKYLANLQREVPSLQVLAYEGGHSINPEVLAAHFR</sequence>
<dbReference type="InterPro" id="IPR029058">
    <property type="entry name" value="AB_hydrolase_fold"/>
</dbReference>
<gene>
    <name evidence="2" type="ORF">HNQ92_003487</name>
</gene>
<dbReference type="RefSeq" id="WP_184175373.1">
    <property type="nucleotide sequence ID" value="NZ_JACHGF010000005.1"/>
</dbReference>
<dbReference type="Proteomes" id="UP000557307">
    <property type="component" value="Unassembled WGS sequence"/>
</dbReference>
<name>A0A840TZK1_9BACT</name>
<organism evidence="2 3">
    <name type="scientific">Rhabdobacter roseus</name>
    <dbReference type="NCBI Taxonomy" id="1655419"/>
    <lineage>
        <taxon>Bacteria</taxon>
        <taxon>Pseudomonadati</taxon>
        <taxon>Bacteroidota</taxon>
        <taxon>Cytophagia</taxon>
        <taxon>Cytophagales</taxon>
        <taxon>Cytophagaceae</taxon>
        <taxon>Rhabdobacter</taxon>
    </lineage>
</organism>
<dbReference type="SUPFAM" id="SSF53474">
    <property type="entry name" value="alpha/beta-Hydrolases"/>
    <property type="match status" value="1"/>
</dbReference>
<comment type="caution">
    <text evidence="2">The sequence shown here is derived from an EMBL/GenBank/DDBJ whole genome shotgun (WGS) entry which is preliminary data.</text>
</comment>
<keyword evidence="3" id="KW-1185">Reference proteome</keyword>